<feature type="region of interest" description="Disordered" evidence="1">
    <location>
        <begin position="24"/>
        <end position="48"/>
    </location>
</feature>
<feature type="domain" description="DUF8094" evidence="3">
    <location>
        <begin position="50"/>
        <end position="333"/>
    </location>
</feature>
<sequence>MSGTRIRLALLLLPVMIAVGCGTATKDETTPRPASRSSPQQPPTPSIPATLTQAEAADVFARYQATASASFAAAGRGLQATETGVALQLDRGWLDLARLRGQRPERLPRAMDVQYYIPRRQSFGPEWFVAAYRKDGQAGHAQVVLANTDHGWRAVIGTWTRRPLPTIATAPDGRATAVGPDSMAGLRISPRRLAEVHASLLSSFDRRGQQSGVLADGTYTSSYVAALRADAETLEREWAMRLRVRPFPAVYALSTTDGGVVAWYGLMEQQDYHVAMPQAGRMGFTRAAERAFTKGAFFSRHVTVTAVSAFAAAIPRSAAPARVLGGLYAVTGVRGK</sequence>
<dbReference type="OrthoDB" id="3510378at2"/>
<dbReference type="EMBL" id="QOIL01000030">
    <property type="protein sequence ID" value="RCG21149.1"/>
    <property type="molecule type" value="Genomic_DNA"/>
</dbReference>
<organism evidence="4 5">
    <name type="scientific">Sphaerisporangium album</name>
    <dbReference type="NCBI Taxonomy" id="509200"/>
    <lineage>
        <taxon>Bacteria</taxon>
        <taxon>Bacillati</taxon>
        <taxon>Actinomycetota</taxon>
        <taxon>Actinomycetes</taxon>
        <taxon>Streptosporangiales</taxon>
        <taxon>Streptosporangiaceae</taxon>
        <taxon>Sphaerisporangium</taxon>
    </lineage>
</organism>
<keyword evidence="2" id="KW-0732">Signal</keyword>
<keyword evidence="5" id="KW-1185">Reference proteome</keyword>
<feature type="signal peptide" evidence="2">
    <location>
        <begin position="1"/>
        <end position="26"/>
    </location>
</feature>
<evidence type="ECO:0000313" key="5">
    <source>
        <dbReference type="Proteomes" id="UP000253094"/>
    </source>
</evidence>
<dbReference type="PROSITE" id="PS51257">
    <property type="entry name" value="PROKAR_LIPOPROTEIN"/>
    <property type="match status" value="1"/>
</dbReference>
<name>A0A367ETT5_9ACTN</name>
<evidence type="ECO:0000259" key="3">
    <source>
        <dbReference type="Pfam" id="PF26366"/>
    </source>
</evidence>
<gene>
    <name evidence="4" type="ORF">DQ384_36665</name>
</gene>
<dbReference type="InterPro" id="IPR058407">
    <property type="entry name" value="DUF8094"/>
</dbReference>
<accession>A0A367ETT5</accession>
<evidence type="ECO:0000256" key="1">
    <source>
        <dbReference type="SAM" id="MobiDB-lite"/>
    </source>
</evidence>
<proteinExistence type="predicted"/>
<feature type="chain" id="PRO_5017049539" description="DUF8094 domain-containing protein" evidence="2">
    <location>
        <begin position="27"/>
        <end position="336"/>
    </location>
</feature>
<evidence type="ECO:0000256" key="2">
    <source>
        <dbReference type="SAM" id="SignalP"/>
    </source>
</evidence>
<dbReference type="Pfam" id="PF26366">
    <property type="entry name" value="DUF8094"/>
    <property type="match status" value="1"/>
</dbReference>
<evidence type="ECO:0000313" key="4">
    <source>
        <dbReference type="EMBL" id="RCG21149.1"/>
    </source>
</evidence>
<dbReference type="Proteomes" id="UP000253094">
    <property type="component" value="Unassembled WGS sequence"/>
</dbReference>
<comment type="caution">
    <text evidence="4">The sequence shown here is derived from an EMBL/GenBank/DDBJ whole genome shotgun (WGS) entry which is preliminary data.</text>
</comment>
<dbReference type="AlphaFoldDB" id="A0A367ETT5"/>
<dbReference type="RefSeq" id="WP_114033486.1">
    <property type="nucleotide sequence ID" value="NZ_QOIL01000030.1"/>
</dbReference>
<reference evidence="4 5" key="1">
    <citation type="submission" date="2018-06" db="EMBL/GenBank/DDBJ databases">
        <title>Sphaerisporangium craniellae sp. nov., isolated from a marine sponge in the South China Sea.</title>
        <authorList>
            <person name="Li L."/>
        </authorList>
    </citation>
    <scope>NUCLEOTIDE SEQUENCE [LARGE SCALE GENOMIC DNA]</scope>
    <source>
        <strain evidence="4 5">CCTCC AA 208026</strain>
    </source>
</reference>
<protein>
    <recommendedName>
        <fullName evidence="3">DUF8094 domain-containing protein</fullName>
    </recommendedName>
</protein>